<dbReference type="EMBL" id="CAXKWB010087712">
    <property type="protein sequence ID" value="CAL4212252.1"/>
    <property type="molecule type" value="Genomic_DNA"/>
</dbReference>
<protein>
    <submittedName>
        <fullName evidence="2">Uncharacterized protein</fullName>
    </submittedName>
</protein>
<evidence type="ECO:0000256" key="1">
    <source>
        <dbReference type="SAM" id="MobiDB-lite"/>
    </source>
</evidence>
<dbReference type="Proteomes" id="UP001497623">
    <property type="component" value="Unassembled WGS sequence"/>
</dbReference>
<sequence>TSQLQTHLHRRSGPVNSRLIYTGGQHQSTPDSSTQEEHRVYTELRKKGCRNLGGLCISKSKACPDDLPLDMVPGRPYCNRRHRCCHPVPTVDQCNGEYGFCIDKGDLCNGTVAEFYTSRNDHCTC</sequence>
<feature type="compositionally biased region" description="Polar residues" evidence="1">
    <location>
        <begin position="24"/>
        <end position="33"/>
    </location>
</feature>
<evidence type="ECO:0000313" key="3">
    <source>
        <dbReference type="Proteomes" id="UP001497623"/>
    </source>
</evidence>
<proteinExistence type="predicted"/>
<evidence type="ECO:0000313" key="2">
    <source>
        <dbReference type="EMBL" id="CAL4212252.1"/>
    </source>
</evidence>
<gene>
    <name evidence="2" type="ORF">MNOR_LOCUS38455</name>
</gene>
<feature type="non-terminal residue" evidence="2">
    <location>
        <position position="1"/>
    </location>
</feature>
<feature type="non-terminal residue" evidence="2">
    <location>
        <position position="125"/>
    </location>
</feature>
<feature type="region of interest" description="Disordered" evidence="1">
    <location>
        <begin position="1"/>
        <end position="36"/>
    </location>
</feature>
<keyword evidence="3" id="KW-1185">Reference proteome</keyword>
<name>A0AAV2SQE2_MEGNR</name>
<accession>A0AAV2SQE2</accession>
<dbReference type="AlphaFoldDB" id="A0AAV2SQE2"/>
<comment type="caution">
    <text evidence="2">The sequence shown here is derived from an EMBL/GenBank/DDBJ whole genome shotgun (WGS) entry which is preliminary data.</text>
</comment>
<organism evidence="2 3">
    <name type="scientific">Meganyctiphanes norvegica</name>
    <name type="common">Northern krill</name>
    <name type="synonym">Thysanopoda norvegica</name>
    <dbReference type="NCBI Taxonomy" id="48144"/>
    <lineage>
        <taxon>Eukaryota</taxon>
        <taxon>Metazoa</taxon>
        <taxon>Ecdysozoa</taxon>
        <taxon>Arthropoda</taxon>
        <taxon>Crustacea</taxon>
        <taxon>Multicrustacea</taxon>
        <taxon>Malacostraca</taxon>
        <taxon>Eumalacostraca</taxon>
        <taxon>Eucarida</taxon>
        <taxon>Euphausiacea</taxon>
        <taxon>Euphausiidae</taxon>
        <taxon>Meganyctiphanes</taxon>
    </lineage>
</organism>
<reference evidence="2 3" key="1">
    <citation type="submission" date="2024-05" db="EMBL/GenBank/DDBJ databases">
        <authorList>
            <person name="Wallberg A."/>
        </authorList>
    </citation>
    <scope>NUCLEOTIDE SEQUENCE [LARGE SCALE GENOMIC DNA]</scope>
</reference>